<evidence type="ECO:0000256" key="9">
    <source>
        <dbReference type="ARBA" id="ARBA00023136"/>
    </source>
</evidence>
<organism evidence="13 14">
    <name type="scientific">Cyanidium caldarium</name>
    <name type="common">Red alga</name>
    <dbReference type="NCBI Taxonomy" id="2771"/>
    <lineage>
        <taxon>Eukaryota</taxon>
        <taxon>Rhodophyta</taxon>
        <taxon>Bangiophyceae</taxon>
        <taxon>Cyanidiales</taxon>
        <taxon>Cyanidiaceae</taxon>
        <taxon>Cyanidium</taxon>
    </lineage>
</organism>
<feature type="domain" description="ABC transporter" evidence="11">
    <location>
        <begin position="428"/>
        <end position="674"/>
    </location>
</feature>
<evidence type="ECO:0000256" key="3">
    <source>
        <dbReference type="ARBA" id="ARBA00022448"/>
    </source>
</evidence>
<keyword evidence="4" id="KW-1003">Cell membrane</keyword>
<keyword evidence="6" id="KW-0547">Nucleotide-binding</keyword>
<dbReference type="PROSITE" id="PS50929">
    <property type="entry name" value="ABC_TM1F"/>
    <property type="match status" value="1"/>
</dbReference>
<keyword evidence="8 10" id="KW-1133">Transmembrane helix</keyword>
<evidence type="ECO:0000256" key="10">
    <source>
        <dbReference type="SAM" id="Phobius"/>
    </source>
</evidence>
<feature type="transmembrane region" description="Helical" evidence="10">
    <location>
        <begin position="322"/>
        <end position="347"/>
    </location>
</feature>
<sequence length="679" mass="74004">MRSVGFQAVAACRPPVHHRRGLAPSCRQQRAVWVARWRAPHRRLSIRASRLPALKCTASPVASDGVRSDGPLGDASTSLSVLQVRRGATYRHLFHRFQRHLSLLLVALLLALAATACLIVLVRLFSEVTGAVGAGDTRGALRAALLCVSVLTARSLVQFVHDVLLCETCVQVETHLRHDLVDKILAIGSDAGDAETGELVYRATAEVERVSSACLTVLRGLLPSAVQFVGVLAYMIYLSPVLTASVLLTAPLMSVVYGSLERRLERHVHRVQQGMARYASMATEAFRSVRLVQAYSAERFVQRSLDAVAGEMKRAKLRASRVRALIAPAVSICYAFTVLVLLAISAACVARGLLSAKQLVAFLASMAFLIEPIQAFVSHFGSVKEGENAALRLFAMMEAEARVRDPPASQRLRTIGLTTVTTAAVAELHLQDVWFRYPHAERYALRGVELVIWPGERVAIVGGSGSGKSTLVALLCRAYDPTRGCVRIRGVDVRQLALADVRRHLCVVPQDAPLLSGSVRDNITFGWADADVDDGRLEAAARLARAHDFIVHALPHGYDTRVGEGGACLSGGQRQRIAIARALYRDPSVLVLDEAWSALDTENEALVQRALEELFQSSSSSSGLRKTMIWVAHRLSSVRHADRIIVMEDGAVAESGTHEQLMRRRDGRYAALYAAQMRP</sequence>
<dbReference type="PROSITE" id="PS00211">
    <property type="entry name" value="ABC_TRANSPORTER_1"/>
    <property type="match status" value="1"/>
</dbReference>
<comment type="subcellular location">
    <subcellularLocation>
        <location evidence="1">Cell membrane</location>
        <topology evidence="1">Multi-pass membrane protein</topology>
    </subcellularLocation>
</comment>
<evidence type="ECO:0000256" key="4">
    <source>
        <dbReference type="ARBA" id="ARBA00022475"/>
    </source>
</evidence>
<evidence type="ECO:0000313" key="13">
    <source>
        <dbReference type="EMBL" id="KAK4538066.1"/>
    </source>
</evidence>
<evidence type="ECO:0000256" key="6">
    <source>
        <dbReference type="ARBA" id="ARBA00022741"/>
    </source>
</evidence>
<dbReference type="InterPro" id="IPR003439">
    <property type="entry name" value="ABC_transporter-like_ATP-bd"/>
</dbReference>
<dbReference type="GO" id="GO:0016887">
    <property type="term" value="F:ATP hydrolysis activity"/>
    <property type="evidence" value="ECO:0007669"/>
    <property type="project" value="InterPro"/>
</dbReference>
<dbReference type="Gene3D" id="1.20.1560.10">
    <property type="entry name" value="ABC transporter type 1, transmembrane domain"/>
    <property type="match status" value="1"/>
</dbReference>
<evidence type="ECO:0000256" key="8">
    <source>
        <dbReference type="ARBA" id="ARBA00022989"/>
    </source>
</evidence>
<dbReference type="GO" id="GO:0015421">
    <property type="term" value="F:ABC-type oligopeptide transporter activity"/>
    <property type="evidence" value="ECO:0007669"/>
    <property type="project" value="TreeGrafter"/>
</dbReference>
<dbReference type="Pfam" id="PF00005">
    <property type="entry name" value="ABC_tran"/>
    <property type="match status" value="1"/>
</dbReference>
<keyword evidence="5 10" id="KW-0812">Transmembrane</keyword>
<dbReference type="PANTHER" id="PTHR43394:SF1">
    <property type="entry name" value="ATP-BINDING CASSETTE SUB-FAMILY B MEMBER 10, MITOCHONDRIAL"/>
    <property type="match status" value="1"/>
</dbReference>
<keyword evidence="3" id="KW-0813">Transport</keyword>
<accession>A0AAV9J0Y8</accession>
<keyword evidence="14" id="KW-1185">Reference proteome</keyword>
<evidence type="ECO:0000259" key="11">
    <source>
        <dbReference type="PROSITE" id="PS50893"/>
    </source>
</evidence>
<feature type="domain" description="ABC transmembrane type-1" evidence="12">
    <location>
        <begin position="105"/>
        <end position="385"/>
    </location>
</feature>
<dbReference type="InterPro" id="IPR036640">
    <property type="entry name" value="ABC1_TM_sf"/>
</dbReference>
<dbReference type="Proteomes" id="UP001301350">
    <property type="component" value="Unassembled WGS sequence"/>
</dbReference>
<evidence type="ECO:0000313" key="14">
    <source>
        <dbReference type="Proteomes" id="UP001301350"/>
    </source>
</evidence>
<comment type="caution">
    <text evidence="13">The sequence shown here is derived from an EMBL/GenBank/DDBJ whole genome shotgun (WGS) entry which is preliminary data.</text>
</comment>
<gene>
    <name evidence="13" type="ORF">CDCA_CDCA15G4091</name>
</gene>
<reference evidence="13 14" key="1">
    <citation type="submission" date="2022-07" db="EMBL/GenBank/DDBJ databases">
        <title>Genome-wide signatures of adaptation to extreme environments.</title>
        <authorList>
            <person name="Cho C.H."/>
            <person name="Yoon H.S."/>
        </authorList>
    </citation>
    <scope>NUCLEOTIDE SEQUENCE [LARGE SCALE GENOMIC DNA]</scope>
    <source>
        <strain evidence="13 14">DBV 063 E5</strain>
    </source>
</reference>
<dbReference type="AlphaFoldDB" id="A0AAV9J0Y8"/>
<evidence type="ECO:0000256" key="5">
    <source>
        <dbReference type="ARBA" id="ARBA00022692"/>
    </source>
</evidence>
<protein>
    <recommendedName>
        <fullName evidence="2">Probable ATP-dependent transporter ycf16</fullName>
    </recommendedName>
</protein>
<dbReference type="Gene3D" id="3.40.50.300">
    <property type="entry name" value="P-loop containing nucleotide triphosphate hydrolases"/>
    <property type="match status" value="1"/>
</dbReference>
<feature type="transmembrane region" description="Helical" evidence="10">
    <location>
        <begin position="101"/>
        <end position="125"/>
    </location>
</feature>
<name>A0AAV9J0Y8_CYACA</name>
<dbReference type="FunFam" id="3.40.50.300:FF:000221">
    <property type="entry name" value="Multidrug ABC transporter ATP-binding protein"/>
    <property type="match status" value="1"/>
</dbReference>
<dbReference type="Pfam" id="PF00664">
    <property type="entry name" value="ABC_membrane"/>
    <property type="match status" value="1"/>
</dbReference>
<dbReference type="InterPro" id="IPR039421">
    <property type="entry name" value="Type_1_exporter"/>
</dbReference>
<feature type="transmembrane region" description="Helical" evidence="10">
    <location>
        <begin position="231"/>
        <end position="260"/>
    </location>
</feature>
<dbReference type="GO" id="GO:0005524">
    <property type="term" value="F:ATP binding"/>
    <property type="evidence" value="ECO:0007669"/>
    <property type="project" value="UniProtKB-KW"/>
</dbReference>
<dbReference type="InterPro" id="IPR003593">
    <property type="entry name" value="AAA+_ATPase"/>
</dbReference>
<proteinExistence type="predicted"/>
<dbReference type="PANTHER" id="PTHR43394">
    <property type="entry name" value="ATP-DEPENDENT PERMEASE MDL1, MITOCHONDRIAL"/>
    <property type="match status" value="1"/>
</dbReference>
<dbReference type="PROSITE" id="PS50893">
    <property type="entry name" value="ABC_TRANSPORTER_2"/>
    <property type="match status" value="1"/>
</dbReference>
<dbReference type="EMBL" id="JANCYW010000015">
    <property type="protein sequence ID" value="KAK4538066.1"/>
    <property type="molecule type" value="Genomic_DNA"/>
</dbReference>
<dbReference type="GO" id="GO:0005886">
    <property type="term" value="C:plasma membrane"/>
    <property type="evidence" value="ECO:0007669"/>
    <property type="project" value="UniProtKB-SubCell"/>
</dbReference>
<dbReference type="SUPFAM" id="SSF90123">
    <property type="entry name" value="ABC transporter transmembrane region"/>
    <property type="match status" value="1"/>
</dbReference>
<evidence type="ECO:0000256" key="1">
    <source>
        <dbReference type="ARBA" id="ARBA00004651"/>
    </source>
</evidence>
<keyword evidence="7" id="KW-0067">ATP-binding</keyword>
<dbReference type="InterPro" id="IPR027417">
    <property type="entry name" value="P-loop_NTPase"/>
</dbReference>
<evidence type="ECO:0000259" key="12">
    <source>
        <dbReference type="PROSITE" id="PS50929"/>
    </source>
</evidence>
<dbReference type="InterPro" id="IPR011527">
    <property type="entry name" value="ABC1_TM_dom"/>
</dbReference>
<keyword evidence="9 10" id="KW-0472">Membrane</keyword>
<evidence type="ECO:0000256" key="7">
    <source>
        <dbReference type="ARBA" id="ARBA00022840"/>
    </source>
</evidence>
<dbReference type="CDD" id="cd07346">
    <property type="entry name" value="ABC_6TM_exporters"/>
    <property type="match status" value="1"/>
</dbReference>
<evidence type="ECO:0000256" key="2">
    <source>
        <dbReference type="ARBA" id="ARBA00014334"/>
    </source>
</evidence>
<dbReference type="InterPro" id="IPR017871">
    <property type="entry name" value="ABC_transporter-like_CS"/>
</dbReference>
<dbReference type="SUPFAM" id="SSF52540">
    <property type="entry name" value="P-loop containing nucleoside triphosphate hydrolases"/>
    <property type="match status" value="1"/>
</dbReference>
<dbReference type="SMART" id="SM00382">
    <property type="entry name" value="AAA"/>
    <property type="match status" value="1"/>
</dbReference>